<keyword evidence="5" id="KW-0732">Signal</keyword>
<protein>
    <submittedName>
        <fullName evidence="6">Dehydrogenase/reductase SDR family protein 7-like</fullName>
    </submittedName>
</protein>
<evidence type="ECO:0000256" key="5">
    <source>
        <dbReference type="SAM" id="SignalP"/>
    </source>
</evidence>
<dbReference type="EMBL" id="WJQU01002420">
    <property type="protein sequence ID" value="KAJ6632876.1"/>
    <property type="molecule type" value="Genomic_DNA"/>
</dbReference>
<dbReference type="Proteomes" id="UP001151699">
    <property type="component" value="Unassembled WGS sequence"/>
</dbReference>
<dbReference type="OrthoDB" id="5307821at2759"/>
<name>A0A9Q0MK92_9DIPT</name>
<dbReference type="PANTHER" id="PTHR44196">
    <property type="entry name" value="DEHYDROGENASE/REDUCTASE SDR FAMILY MEMBER 7B"/>
    <property type="match status" value="1"/>
</dbReference>
<feature type="chain" id="PRO_5040223913" evidence="5">
    <location>
        <begin position="19"/>
        <end position="314"/>
    </location>
</feature>
<dbReference type="InterPro" id="IPR020904">
    <property type="entry name" value="Sc_DH/Rdtase_CS"/>
</dbReference>
<gene>
    <name evidence="6" type="ORF">Bhyg_16507</name>
</gene>
<evidence type="ECO:0000256" key="1">
    <source>
        <dbReference type="ARBA" id="ARBA00006484"/>
    </source>
</evidence>
<dbReference type="PROSITE" id="PS00061">
    <property type="entry name" value="ADH_SHORT"/>
    <property type="match status" value="1"/>
</dbReference>
<proteinExistence type="inferred from homology"/>
<evidence type="ECO:0000256" key="3">
    <source>
        <dbReference type="ARBA" id="ARBA00037096"/>
    </source>
</evidence>
<dbReference type="GO" id="GO:0016491">
    <property type="term" value="F:oxidoreductase activity"/>
    <property type="evidence" value="ECO:0007669"/>
    <property type="project" value="UniProtKB-KW"/>
</dbReference>
<accession>A0A9Q0MK92</accession>
<reference evidence="6" key="1">
    <citation type="submission" date="2022-07" db="EMBL/GenBank/DDBJ databases">
        <authorList>
            <person name="Trinca V."/>
            <person name="Uliana J.V.C."/>
            <person name="Torres T.T."/>
            <person name="Ward R.J."/>
            <person name="Monesi N."/>
        </authorList>
    </citation>
    <scope>NUCLEOTIDE SEQUENCE</scope>
    <source>
        <strain evidence="6">HSMRA1968</strain>
        <tissue evidence="6">Whole embryos</tissue>
    </source>
</reference>
<dbReference type="Pfam" id="PF00106">
    <property type="entry name" value="adh_short"/>
    <property type="match status" value="1"/>
</dbReference>
<keyword evidence="2" id="KW-0560">Oxidoreductase</keyword>
<sequence>MALLIICLVIAFIAIVYAVGQKIYNEQKIKRGQRSLAGKVVVITGSSSGIGESLAHKFYESGCKVILAARRVGELERVRRDLLNTKLNNGIQTIRPEIIQLDLDESTQIIEKANQILSASPQIDILINNAGVSMISGARAVKPEVDTRVMNINYFGTIAFTKAFLPSMIERKQGTIVFVSSIVGRFAAPYCSSYTASKHALQAFADCLRSEISKDNVRVMVSSPGFVKTDIIKNALTGGGTTYGVSNRQIESGQTPEDCANDIYRAVLRGDKEVVPLKYAGVICLRNVLPAIYFRIMERRARVFEQRNKVAHIV</sequence>
<organism evidence="6 7">
    <name type="scientific">Pseudolycoriella hygida</name>
    <dbReference type="NCBI Taxonomy" id="35572"/>
    <lineage>
        <taxon>Eukaryota</taxon>
        <taxon>Metazoa</taxon>
        <taxon>Ecdysozoa</taxon>
        <taxon>Arthropoda</taxon>
        <taxon>Hexapoda</taxon>
        <taxon>Insecta</taxon>
        <taxon>Pterygota</taxon>
        <taxon>Neoptera</taxon>
        <taxon>Endopterygota</taxon>
        <taxon>Diptera</taxon>
        <taxon>Nematocera</taxon>
        <taxon>Sciaroidea</taxon>
        <taxon>Sciaridae</taxon>
        <taxon>Pseudolycoriella</taxon>
    </lineage>
</organism>
<dbReference type="PRINTS" id="PR00080">
    <property type="entry name" value="SDRFAMILY"/>
</dbReference>
<dbReference type="AlphaFoldDB" id="A0A9Q0MK92"/>
<evidence type="ECO:0000313" key="6">
    <source>
        <dbReference type="EMBL" id="KAJ6632876.1"/>
    </source>
</evidence>
<comment type="function">
    <text evidence="3">Putative oxidoreductase.</text>
</comment>
<dbReference type="PANTHER" id="PTHR44196:SF1">
    <property type="entry name" value="DEHYDROGENASE_REDUCTASE SDR FAMILY MEMBER 7B"/>
    <property type="match status" value="1"/>
</dbReference>
<dbReference type="InterPro" id="IPR036291">
    <property type="entry name" value="NAD(P)-bd_dom_sf"/>
</dbReference>
<evidence type="ECO:0000256" key="2">
    <source>
        <dbReference type="ARBA" id="ARBA00023002"/>
    </source>
</evidence>
<evidence type="ECO:0000256" key="4">
    <source>
        <dbReference type="RuleBase" id="RU000363"/>
    </source>
</evidence>
<comment type="caution">
    <text evidence="6">The sequence shown here is derived from an EMBL/GenBank/DDBJ whole genome shotgun (WGS) entry which is preliminary data.</text>
</comment>
<evidence type="ECO:0000313" key="7">
    <source>
        <dbReference type="Proteomes" id="UP001151699"/>
    </source>
</evidence>
<dbReference type="PRINTS" id="PR00081">
    <property type="entry name" value="GDHRDH"/>
</dbReference>
<feature type="signal peptide" evidence="5">
    <location>
        <begin position="1"/>
        <end position="18"/>
    </location>
</feature>
<dbReference type="InterPro" id="IPR002347">
    <property type="entry name" value="SDR_fam"/>
</dbReference>
<dbReference type="Gene3D" id="3.40.50.720">
    <property type="entry name" value="NAD(P)-binding Rossmann-like Domain"/>
    <property type="match status" value="1"/>
</dbReference>
<dbReference type="SUPFAM" id="SSF51735">
    <property type="entry name" value="NAD(P)-binding Rossmann-fold domains"/>
    <property type="match status" value="1"/>
</dbReference>
<keyword evidence="7" id="KW-1185">Reference proteome</keyword>
<dbReference type="GO" id="GO:0016020">
    <property type="term" value="C:membrane"/>
    <property type="evidence" value="ECO:0007669"/>
    <property type="project" value="TreeGrafter"/>
</dbReference>
<comment type="similarity">
    <text evidence="1 4">Belongs to the short-chain dehydrogenases/reductases (SDR) family.</text>
</comment>